<dbReference type="KEGG" id="fso:Fsol_00314"/>
<reference evidence="3 4" key="1">
    <citation type="journal article" date="2018" name="Genome Biol. Evol.">
        <title>The Genome Sequence of "Candidatus Fokinia solitaria": Insights on Reductive Evolution in Rickettsiales.</title>
        <authorList>
            <person name="Floriano A.M."/>
            <person name="Castelli M."/>
            <person name="Krenek S."/>
            <person name="Berendonk T.U."/>
            <person name="Bazzocchi C."/>
            <person name="Petroni G."/>
            <person name="Sassera D."/>
        </authorList>
    </citation>
    <scope>NUCLEOTIDE SEQUENCE [LARGE SCALE GENOMIC DNA]</scope>
    <source>
        <strain evidence="3">Rio ETE_ALG 3VII</strain>
    </source>
</reference>
<sequence length="206" mass="23158">MKVFICGTDTDIGKTVISSWLTLHMDATYFKPIQTGISEGNTDSMTVKNLSQGKIHQEKFVYKKALSPHLAAKLENERIDIDKIILPQEENLIVEGAGGLLVPINDEYLMIDLIKKLNISVIIVTSAKLGTINHTLLCIEALRTRKIDILGVIMNGEDKNENMEAIEFYGKTQVIAQFPYLSKISYNTLKDIPLPERLVKILRDTQ</sequence>
<accession>A0A2U8BS29</accession>
<dbReference type="AlphaFoldDB" id="A0A2U8BS29"/>
<comment type="subcellular location">
    <subcellularLocation>
        <location evidence="2">Cytoplasm</location>
    </subcellularLocation>
</comment>
<keyword evidence="4" id="KW-1185">Reference proteome</keyword>
<keyword evidence="2" id="KW-0479">Metal-binding</keyword>
<feature type="binding site" evidence="2">
    <location>
        <position position="15"/>
    </location>
    <ligand>
        <name>Mg(2+)</name>
        <dbReference type="ChEBI" id="CHEBI:18420"/>
    </ligand>
</feature>
<evidence type="ECO:0000313" key="4">
    <source>
        <dbReference type="Proteomes" id="UP000244519"/>
    </source>
</evidence>
<feature type="binding site" evidence="2">
    <location>
        <position position="43"/>
    </location>
    <ligand>
        <name>Mg(2+)</name>
        <dbReference type="ChEBI" id="CHEBI:18420"/>
    </ligand>
</feature>
<dbReference type="Pfam" id="PF13500">
    <property type="entry name" value="AAA_26"/>
    <property type="match status" value="1"/>
</dbReference>
<feature type="binding site" evidence="2">
    <location>
        <begin position="11"/>
        <end position="16"/>
    </location>
    <ligand>
        <name>ATP</name>
        <dbReference type="ChEBI" id="CHEBI:30616"/>
    </ligand>
</feature>
<feature type="active site" evidence="2">
    <location>
        <position position="31"/>
    </location>
</feature>
<gene>
    <name evidence="2" type="primary">bioD</name>
    <name evidence="3" type="ORF">Fsol_00314</name>
</gene>
<comment type="caution">
    <text evidence="2">Lacks conserved residue(s) required for the propagation of feature annotation.</text>
</comment>
<proteinExistence type="inferred from homology"/>
<name>A0A2U8BS29_9RICK</name>
<organism evidence="3 4">
    <name type="scientific">Candidatus Fokinia solitaria</name>
    <dbReference type="NCBI Taxonomy" id="1802984"/>
    <lineage>
        <taxon>Bacteria</taxon>
        <taxon>Pseudomonadati</taxon>
        <taxon>Pseudomonadota</taxon>
        <taxon>Alphaproteobacteria</taxon>
        <taxon>Rickettsiales</taxon>
        <taxon>Candidatus Midichloriaceae</taxon>
        <taxon>Candidatus Fokinia</taxon>
    </lineage>
</organism>
<feature type="binding site" evidence="2">
    <location>
        <position position="43"/>
    </location>
    <ligand>
        <name>ATP</name>
        <dbReference type="ChEBI" id="CHEBI:30616"/>
    </ligand>
</feature>
<dbReference type="InterPro" id="IPR027417">
    <property type="entry name" value="P-loop_NTPase"/>
</dbReference>
<evidence type="ECO:0000256" key="1">
    <source>
        <dbReference type="ARBA" id="ARBA00022756"/>
    </source>
</evidence>
<comment type="subunit">
    <text evidence="2">Homodimer.</text>
</comment>
<evidence type="ECO:0000256" key="2">
    <source>
        <dbReference type="HAMAP-Rule" id="MF_00336"/>
    </source>
</evidence>
<keyword evidence="2" id="KW-0460">Magnesium</keyword>
<dbReference type="SUPFAM" id="SSF52540">
    <property type="entry name" value="P-loop containing nucleoside triphosphate hydrolases"/>
    <property type="match status" value="1"/>
</dbReference>
<dbReference type="NCBIfam" id="TIGR00347">
    <property type="entry name" value="bioD"/>
    <property type="match status" value="1"/>
</dbReference>
<feature type="binding site" evidence="2">
    <location>
        <begin position="95"/>
        <end position="98"/>
    </location>
    <ligand>
        <name>ATP</name>
        <dbReference type="ChEBI" id="CHEBI:30616"/>
    </ligand>
</feature>
<evidence type="ECO:0000313" key="3">
    <source>
        <dbReference type="EMBL" id="AWD33113.1"/>
    </source>
</evidence>
<dbReference type="HAMAP" id="MF_00336">
    <property type="entry name" value="BioD"/>
    <property type="match status" value="1"/>
</dbReference>
<dbReference type="OrthoDB" id="9802097at2"/>
<dbReference type="RefSeq" id="WP_108673149.1">
    <property type="nucleotide sequence ID" value="NZ_CP025989.1"/>
</dbReference>
<dbReference type="GO" id="GO:0005524">
    <property type="term" value="F:ATP binding"/>
    <property type="evidence" value="ECO:0007669"/>
    <property type="project" value="UniProtKB-UniRule"/>
</dbReference>
<protein>
    <recommendedName>
        <fullName evidence="2">ATP-dependent dethiobiotin synthetase BioD</fullName>
        <ecNumber evidence="2">6.3.3.3</ecNumber>
    </recommendedName>
    <alternativeName>
        <fullName evidence="2">DTB synthetase</fullName>
        <shortName evidence="2">DTBS</shortName>
    </alternativeName>
    <alternativeName>
        <fullName evidence="2">Dethiobiotin synthase</fullName>
    </alternativeName>
</protein>
<dbReference type="EMBL" id="CP025989">
    <property type="protein sequence ID" value="AWD33113.1"/>
    <property type="molecule type" value="Genomic_DNA"/>
</dbReference>
<feature type="binding site" evidence="2">
    <location>
        <position position="35"/>
    </location>
    <ligand>
        <name>substrate</name>
    </ligand>
</feature>
<dbReference type="Proteomes" id="UP000244519">
    <property type="component" value="Chromosome"/>
</dbReference>
<comment type="function">
    <text evidence="2">Catalyzes a mechanistically unusual reaction, the ATP-dependent insertion of CO2 between the N7 and N8 nitrogen atoms of 7,8-diaminopelargonic acid (DAPA, also called 7,8-diammoniononanoate) to form a ureido ring.</text>
</comment>
<dbReference type="PANTHER" id="PTHR43210:SF5">
    <property type="entry name" value="DETHIOBIOTIN SYNTHETASE"/>
    <property type="match status" value="1"/>
</dbReference>
<comment type="catalytic activity">
    <reaction evidence="2">
        <text>(7R,8S)-7,8-diammoniononanoate + CO2 + ATP = (4R,5S)-dethiobiotin + ADP + phosphate + 3 H(+)</text>
        <dbReference type="Rhea" id="RHEA:15805"/>
        <dbReference type="ChEBI" id="CHEBI:15378"/>
        <dbReference type="ChEBI" id="CHEBI:16526"/>
        <dbReference type="ChEBI" id="CHEBI:30616"/>
        <dbReference type="ChEBI" id="CHEBI:43474"/>
        <dbReference type="ChEBI" id="CHEBI:149469"/>
        <dbReference type="ChEBI" id="CHEBI:149473"/>
        <dbReference type="ChEBI" id="CHEBI:456216"/>
        <dbReference type="EC" id="6.3.3.3"/>
    </reaction>
</comment>
<comment type="pathway">
    <text evidence="2">Cofactor biosynthesis; biotin biosynthesis; biotin from 7,8-diaminononanoate: step 1/2.</text>
</comment>
<keyword evidence="2" id="KW-0436">Ligase</keyword>
<comment type="cofactor">
    <cofactor evidence="2">
        <name>Mg(2+)</name>
        <dbReference type="ChEBI" id="CHEBI:18420"/>
    </cofactor>
</comment>
<feature type="binding site" evidence="2">
    <location>
        <position position="95"/>
    </location>
    <ligand>
        <name>Mg(2+)</name>
        <dbReference type="ChEBI" id="CHEBI:18420"/>
    </ligand>
</feature>
<dbReference type="GO" id="GO:0009102">
    <property type="term" value="P:biotin biosynthetic process"/>
    <property type="evidence" value="ECO:0007669"/>
    <property type="project" value="UniProtKB-UniRule"/>
</dbReference>
<dbReference type="Gene3D" id="3.40.50.300">
    <property type="entry name" value="P-loop containing nucleotide triphosphate hydrolases"/>
    <property type="match status" value="1"/>
</dbReference>
<keyword evidence="2" id="KW-0547">Nucleotide-binding</keyword>
<keyword evidence="2" id="KW-0963">Cytoplasm</keyword>
<dbReference type="InterPro" id="IPR004472">
    <property type="entry name" value="DTB_synth_BioD"/>
</dbReference>
<dbReference type="GO" id="GO:0000287">
    <property type="term" value="F:magnesium ion binding"/>
    <property type="evidence" value="ECO:0007669"/>
    <property type="project" value="UniProtKB-UniRule"/>
</dbReference>
<dbReference type="UniPathway" id="UPA00078">
    <property type="reaction ID" value="UER00161"/>
</dbReference>
<feature type="binding site" evidence="2">
    <location>
        <begin position="179"/>
        <end position="181"/>
    </location>
    <ligand>
        <name>ATP</name>
        <dbReference type="ChEBI" id="CHEBI:30616"/>
    </ligand>
</feature>
<dbReference type="PIRSF" id="PIRSF006755">
    <property type="entry name" value="DTB_synth"/>
    <property type="match status" value="1"/>
</dbReference>
<dbReference type="PANTHER" id="PTHR43210">
    <property type="entry name" value="DETHIOBIOTIN SYNTHETASE"/>
    <property type="match status" value="1"/>
</dbReference>
<dbReference type="CDD" id="cd03109">
    <property type="entry name" value="DTBS"/>
    <property type="match status" value="1"/>
</dbReference>
<keyword evidence="1 2" id="KW-0093">Biotin biosynthesis</keyword>
<keyword evidence="2" id="KW-0067">ATP-binding</keyword>
<dbReference type="GO" id="GO:0004141">
    <property type="term" value="F:dethiobiotin synthase activity"/>
    <property type="evidence" value="ECO:0007669"/>
    <property type="project" value="UniProtKB-UniRule"/>
</dbReference>
<dbReference type="GO" id="GO:0005829">
    <property type="term" value="C:cytosol"/>
    <property type="evidence" value="ECO:0007669"/>
    <property type="project" value="TreeGrafter"/>
</dbReference>
<comment type="similarity">
    <text evidence="2">Belongs to the dethiobiotin synthetase family.</text>
</comment>
<dbReference type="EC" id="6.3.3.3" evidence="2"/>